<accession>A0ABU8WFQ9</accession>
<comment type="caution">
    <text evidence="2">The sequence shown here is derived from an EMBL/GenBank/DDBJ whole genome shotgun (WGS) entry which is preliminary data.</text>
</comment>
<sequence length="151" mass="16065">MTSSNPRIPKQADGASPRWKAAIAALLLVSASASQAQPAVPAQALNFAKGASQGTATGKLQGPNSDVRDHVLRARAGQTMTVNLESASKSIYFNVLPPDSEEALYQGEIGGEPRWTGALPKDGMYRVRVYLNRAASRQRAAAQYTLRVGVE</sequence>
<organism evidence="2 3">
    <name type="scientific">Variovorax rhizosphaerae</name>
    <dbReference type="NCBI Taxonomy" id="1836200"/>
    <lineage>
        <taxon>Bacteria</taxon>
        <taxon>Pseudomonadati</taxon>
        <taxon>Pseudomonadota</taxon>
        <taxon>Betaproteobacteria</taxon>
        <taxon>Burkholderiales</taxon>
        <taxon>Comamonadaceae</taxon>
        <taxon>Variovorax</taxon>
    </lineage>
</organism>
<dbReference type="EMBL" id="JBBKZT010000003">
    <property type="protein sequence ID" value="MEJ8846343.1"/>
    <property type="molecule type" value="Genomic_DNA"/>
</dbReference>
<name>A0ABU8WFQ9_9BURK</name>
<gene>
    <name evidence="2" type="ORF">WKW82_06770</name>
</gene>
<feature type="chain" id="PRO_5046906681" description="DNA breaking-rejoining protein" evidence="1">
    <location>
        <begin position="37"/>
        <end position="151"/>
    </location>
</feature>
<keyword evidence="3" id="KW-1185">Reference proteome</keyword>
<dbReference type="Gene3D" id="2.60.120.380">
    <property type="match status" value="1"/>
</dbReference>
<protein>
    <recommendedName>
        <fullName evidence="4">DNA breaking-rejoining protein</fullName>
    </recommendedName>
</protein>
<dbReference type="RefSeq" id="WP_340341508.1">
    <property type="nucleotide sequence ID" value="NZ_JBBKZT010000003.1"/>
</dbReference>
<evidence type="ECO:0000313" key="3">
    <source>
        <dbReference type="Proteomes" id="UP001385892"/>
    </source>
</evidence>
<proteinExistence type="predicted"/>
<keyword evidence="1" id="KW-0732">Signal</keyword>
<evidence type="ECO:0000313" key="2">
    <source>
        <dbReference type="EMBL" id="MEJ8846343.1"/>
    </source>
</evidence>
<evidence type="ECO:0000256" key="1">
    <source>
        <dbReference type="SAM" id="SignalP"/>
    </source>
</evidence>
<dbReference type="Proteomes" id="UP001385892">
    <property type="component" value="Unassembled WGS sequence"/>
</dbReference>
<evidence type="ECO:0008006" key="4">
    <source>
        <dbReference type="Google" id="ProtNLM"/>
    </source>
</evidence>
<reference evidence="2 3" key="1">
    <citation type="submission" date="2024-03" db="EMBL/GenBank/DDBJ databases">
        <title>Novel species of the genus Variovorax.</title>
        <authorList>
            <person name="Liu Q."/>
            <person name="Xin Y.-H."/>
        </authorList>
    </citation>
    <scope>NUCLEOTIDE SEQUENCE [LARGE SCALE GENOMIC DNA]</scope>
    <source>
        <strain evidence="2 3">KACC 18900</strain>
    </source>
</reference>
<feature type="signal peptide" evidence="1">
    <location>
        <begin position="1"/>
        <end position="36"/>
    </location>
</feature>